<sequence length="563" mass="61988">MPKDNALPIVLCADESYVKYASVVMISVLETTQADITFYLLSDSPLSLATQAKLSRIESTYPNASISHSCHSLARFVSLPTQGENDSHITYLRLLLDSILPPSISKCVYLDCDVLVRTDIARLFSIDLQGALLGAVRDLAFNDASSACSNHLGFYFNAGVLLLDMEKWRESKASKRLFRLIATRPQITQGFHDQNLLNECFCDEAIELPIGWNVIVAPPHILRFLQEDSACSDKSAIASSTLRLRTPSARPCVDSQSPDFSSTILESQSSSENHSPTATPRILEEESRASLRDDEATLLSSRAAQSGVAIHSLESSFAKVDSRARAVDSSMDCHATATALARNDKAAVDCHDLPSKSRNDDKNAANKKVDSRINAKNVSTPQAEANEDSGINAQNVSESAKDSRILEIESGFFKPRKEIRLGGLSTKRGDEIHDSSPKAESTKEAQSMLSRHSRAAYDSALESPYIVHFAAQPKPWGRVCYIKQTHSTLELIEYASPHTKQWWEVARKSPFFTEILRAFIAPTLQAYKTKAIFAAKTKAPRIYAALHALARLFTPSNPSHKEA</sequence>
<dbReference type="Proteomes" id="UP001173802">
    <property type="component" value="Unassembled WGS sequence"/>
</dbReference>
<gene>
    <name evidence="1" type="ORF">NYG90_02310</name>
</gene>
<keyword evidence="2" id="KW-1185">Reference proteome</keyword>
<name>A0ACC6FQW8_9HELI</name>
<accession>A0ACC6FQW8</accession>
<comment type="caution">
    <text evidence="1">The sequence shown here is derived from an EMBL/GenBank/DDBJ whole genome shotgun (WGS) entry which is preliminary data.</text>
</comment>
<proteinExistence type="predicted"/>
<reference evidence="1 2" key="1">
    <citation type="journal article" date="2023" name="Microorganisms">
        <title>Isolation and Genomic Characteristics of Cat-Borne Campylobacter felis sp. nov. and Sheep-Borne Campylobacter ovis sp. nov.</title>
        <authorList>
            <person name="Wang H."/>
            <person name="Li Y."/>
            <person name="Gu Y."/>
            <person name="Zhou G."/>
            <person name="Chen X."/>
            <person name="Zhang X."/>
            <person name="Shao Z."/>
            <person name="Zhang J."/>
            <person name="Zhang M."/>
        </authorList>
    </citation>
    <scope>NUCLEOTIDE SEQUENCE [LARGE SCALE GENOMIC DNA]</scope>
    <source>
        <strain evidence="1 2">XJK30-2</strain>
    </source>
</reference>
<evidence type="ECO:0000313" key="1">
    <source>
        <dbReference type="EMBL" id="MDL0081522.1"/>
    </source>
</evidence>
<protein>
    <submittedName>
        <fullName evidence="1">Glycosyltransferase family 8 protein</fullName>
    </submittedName>
</protein>
<dbReference type="EMBL" id="JANURN010000002">
    <property type="protein sequence ID" value="MDL0081522.1"/>
    <property type="molecule type" value="Genomic_DNA"/>
</dbReference>
<organism evidence="1 2">
    <name type="scientific">Helicobacter zhangjianzhongii</name>
    <dbReference type="NCBI Taxonomy" id="2974574"/>
    <lineage>
        <taxon>Bacteria</taxon>
        <taxon>Pseudomonadati</taxon>
        <taxon>Campylobacterota</taxon>
        <taxon>Epsilonproteobacteria</taxon>
        <taxon>Campylobacterales</taxon>
        <taxon>Helicobacteraceae</taxon>
        <taxon>Helicobacter</taxon>
    </lineage>
</organism>
<evidence type="ECO:0000313" key="2">
    <source>
        <dbReference type="Proteomes" id="UP001173802"/>
    </source>
</evidence>